<keyword evidence="1" id="KW-0472">Membrane</keyword>
<accession>A0AAX4J753</accession>
<feature type="transmembrane region" description="Helical" evidence="1">
    <location>
        <begin position="59"/>
        <end position="78"/>
    </location>
</feature>
<organism evidence="2 3">
    <name type="scientific">Staphylococcus phage CF5</name>
    <dbReference type="NCBI Taxonomy" id="3113739"/>
    <lineage>
        <taxon>Viruses</taxon>
        <taxon>Duplodnaviria</taxon>
        <taxon>Heunggongvirae</taxon>
        <taxon>Uroviricota</taxon>
        <taxon>Caudoviricetes</taxon>
        <taxon>Herelleviridae</taxon>
        <taxon>Twortvirinae</taxon>
        <taxon>Silviavirus</taxon>
    </lineage>
</organism>
<gene>
    <name evidence="2" type="ORF">CF5_0170</name>
</gene>
<keyword evidence="1" id="KW-0812">Transmembrane</keyword>
<evidence type="ECO:0000313" key="2">
    <source>
        <dbReference type="EMBL" id="WRW34739.1"/>
    </source>
</evidence>
<evidence type="ECO:0000256" key="1">
    <source>
        <dbReference type="SAM" id="Phobius"/>
    </source>
</evidence>
<feature type="transmembrane region" description="Helical" evidence="1">
    <location>
        <begin position="6"/>
        <end position="25"/>
    </location>
</feature>
<dbReference type="EMBL" id="PP034390">
    <property type="protein sequence ID" value="WRW34739.1"/>
    <property type="molecule type" value="Genomic_DNA"/>
</dbReference>
<evidence type="ECO:0000313" key="3">
    <source>
        <dbReference type="Proteomes" id="UP001432109"/>
    </source>
</evidence>
<keyword evidence="1" id="KW-1133">Transmembrane helix</keyword>
<reference evidence="2" key="1">
    <citation type="submission" date="2023-12" db="EMBL/GenBank/DDBJ databases">
        <title>Isolation and Characterisation of Novel Lytic Bacteriophages for therapeutic applications in Prosthetic Joint Infections.</title>
        <authorList>
            <person name="Burton N."/>
            <person name="Melo L.D.R."/>
            <person name="Pearce B."/>
            <person name="Tadesse M.D."/>
            <person name="Vryonis E."/>
            <person name="Sagona A."/>
        </authorList>
    </citation>
    <scope>NUCLEOTIDE SEQUENCE</scope>
</reference>
<sequence length="82" mass="9273">MELILDLLVNVIFIIAGSLLFFIYVTSSRDKFGLDLLSLTGLALLIPVMSFYYHVSLSITNFIFILVIMITIGSRLVFKLNK</sequence>
<dbReference type="Proteomes" id="UP001432109">
    <property type="component" value="Segment"/>
</dbReference>
<protein>
    <submittedName>
        <fullName evidence="2">Membrane protein</fullName>
    </submittedName>
</protein>
<name>A0AAX4J753_9CAUD</name>
<proteinExistence type="predicted"/>
<feature type="transmembrane region" description="Helical" evidence="1">
    <location>
        <begin position="32"/>
        <end position="53"/>
    </location>
</feature>